<dbReference type="AlphaFoldDB" id="G0UJN3"/>
<evidence type="ECO:0000259" key="1">
    <source>
        <dbReference type="SMART" id="SM00148"/>
    </source>
</evidence>
<dbReference type="VEuPathDB" id="TriTrypDB:TcIL3000_2_1660"/>
<dbReference type="PANTHER" id="PTHR13593:SF113">
    <property type="entry name" value="SI:DKEY-266F7.9"/>
    <property type="match status" value="1"/>
</dbReference>
<dbReference type="PANTHER" id="PTHR13593">
    <property type="match status" value="1"/>
</dbReference>
<dbReference type="InterPro" id="IPR000909">
    <property type="entry name" value="PLipase_C_PInositol-sp_X_dom"/>
</dbReference>
<reference evidence="2" key="1">
    <citation type="journal article" date="2012" name="Proc. Natl. Acad. Sci. U.S.A.">
        <title>Antigenic diversity is generated by distinct evolutionary mechanisms in African trypanosome species.</title>
        <authorList>
            <person name="Jackson A.P."/>
            <person name="Berry A."/>
            <person name="Aslett M."/>
            <person name="Allison H.C."/>
            <person name="Burton P."/>
            <person name="Vavrova-Anderson J."/>
            <person name="Brown R."/>
            <person name="Browne H."/>
            <person name="Corton N."/>
            <person name="Hauser H."/>
            <person name="Gamble J."/>
            <person name="Gilderthorp R."/>
            <person name="Marcello L."/>
            <person name="McQuillan J."/>
            <person name="Otto T.D."/>
            <person name="Quail M.A."/>
            <person name="Sanders M.J."/>
            <person name="van Tonder A."/>
            <person name="Ginger M.L."/>
            <person name="Field M.C."/>
            <person name="Barry J.D."/>
            <person name="Hertz-Fowler C."/>
            <person name="Berriman M."/>
        </authorList>
    </citation>
    <scope>NUCLEOTIDE SEQUENCE</scope>
    <source>
        <strain evidence="2">IL3000</strain>
    </source>
</reference>
<dbReference type="Gene3D" id="3.20.20.190">
    <property type="entry name" value="Phosphatidylinositol (PI) phosphodiesterase"/>
    <property type="match status" value="1"/>
</dbReference>
<feature type="domain" description="Phosphatidylinositol-specific phospholipase C X" evidence="1">
    <location>
        <begin position="21"/>
        <end position="201"/>
    </location>
</feature>
<accession>G0UJN3</accession>
<protein>
    <submittedName>
        <fullName evidence="2">Putative VSG lipase</fullName>
    </submittedName>
</protein>
<dbReference type="EMBL" id="HE575315">
    <property type="protein sequence ID" value="CCC89587.1"/>
    <property type="molecule type" value="Genomic_DNA"/>
</dbReference>
<dbReference type="PROSITE" id="PS50007">
    <property type="entry name" value="PIPLC_X_DOMAIN"/>
    <property type="match status" value="1"/>
</dbReference>
<dbReference type="SMART" id="SM00148">
    <property type="entry name" value="PLCXc"/>
    <property type="match status" value="1"/>
</dbReference>
<dbReference type="SUPFAM" id="SSF51695">
    <property type="entry name" value="PLC-like phosphodiesterases"/>
    <property type="match status" value="1"/>
</dbReference>
<dbReference type="GO" id="GO:0008081">
    <property type="term" value="F:phosphoric diester hydrolase activity"/>
    <property type="evidence" value="ECO:0007669"/>
    <property type="project" value="InterPro"/>
</dbReference>
<sequence>MPETEGIKWSPQSWMDNLRSSIEGRAITQLFMVGAHNTGTDAIHMFSPFGLDAPEAIYGMNEGVAFLLRFLTAGVSSRWARCQSMSARQLLNHGVRYLDLRLTAGANGIDRIYTTHFHASLPLKEIIVDVKNFLETPTCGNEFIILDFQHFYGFTDESMGKFVEELSPLSDYLIPSNVPLTTPLSTLWRSSTTQRVFLVVKPTIHHPAARLRGWALRSIWLDELQLEALLERLNRLLTRELVDAPDERVPSKLYVTQAIGTPKNKDVAMGACCGACPSANPDLEDVAKKINSPLLSWFYTLNAEGTVADRPVNLKKGNNTHGNILLLDFIQHGTCPVGKNKDLVNAVGMCVYLNTQDTARI</sequence>
<dbReference type="GO" id="GO:0006629">
    <property type="term" value="P:lipid metabolic process"/>
    <property type="evidence" value="ECO:0007669"/>
    <property type="project" value="InterPro"/>
</dbReference>
<gene>
    <name evidence="2" type="ORF">TCIL3000_2_1660</name>
</gene>
<evidence type="ECO:0000313" key="2">
    <source>
        <dbReference type="EMBL" id="CCC89587.1"/>
    </source>
</evidence>
<name>G0UJN3_TRYCI</name>
<organism evidence="2">
    <name type="scientific">Trypanosoma congolense (strain IL3000)</name>
    <dbReference type="NCBI Taxonomy" id="1068625"/>
    <lineage>
        <taxon>Eukaryota</taxon>
        <taxon>Discoba</taxon>
        <taxon>Euglenozoa</taxon>
        <taxon>Kinetoplastea</taxon>
        <taxon>Metakinetoplastina</taxon>
        <taxon>Trypanosomatida</taxon>
        <taxon>Trypanosomatidae</taxon>
        <taxon>Trypanosoma</taxon>
        <taxon>Nannomonas</taxon>
    </lineage>
</organism>
<dbReference type="CDD" id="cd08587">
    <property type="entry name" value="PI-PLCXDc_like"/>
    <property type="match status" value="1"/>
</dbReference>
<dbReference type="InterPro" id="IPR051057">
    <property type="entry name" value="PI-PLC_domain"/>
</dbReference>
<dbReference type="InterPro" id="IPR017946">
    <property type="entry name" value="PLC-like_Pdiesterase_TIM-brl"/>
</dbReference>
<proteinExistence type="predicted"/>